<protein>
    <recommendedName>
        <fullName evidence="14">E3 ubiquitin-protein ligase TRIM39-like</fullName>
    </recommendedName>
</protein>
<dbReference type="PROSITE" id="PS50188">
    <property type="entry name" value="B302_SPRY"/>
    <property type="match status" value="1"/>
</dbReference>
<feature type="domain" description="RING-type" evidence="9">
    <location>
        <begin position="40"/>
        <end position="80"/>
    </location>
</feature>
<evidence type="ECO:0000256" key="2">
    <source>
        <dbReference type="ARBA" id="ARBA00022723"/>
    </source>
</evidence>
<evidence type="ECO:0000256" key="4">
    <source>
        <dbReference type="ARBA" id="ARBA00022833"/>
    </source>
</evidence>
<dbReference type="SUPFAM" id="SSF57845">
    <property type="entry name" value="B-box zinc-binding domain"/>
    <property type="match status" value="1"/>
</dbReference>
<keyword evidence="5" id="KW-0391">Immunity</keyword>
<dbReference type="Proteomes" id="UP000694701">
    <property type="component" value="Unplaced"/>
</dbReference>
<dbReference type="Pfam" id="PF25600">
    <property type="entry name" value="TRIM_CC"/>
    <property type="match status" value="1"/>
</dbReference>
<dbReference type="Pfam" id="PF13445">
    <property type="entry name" value="zf-RING_UBOX"/>
    <property type="match status" value="1"/>
</dbReference>
<dbReference type="InterPro" id="IPR043136">
    <property type="entry name" value="B30.2/SPRY_sf"/>
</dbReference>
<evidence type="ECO:0000313" key="12">
    <source>
        <dbReference type="Ensembl" id="ENSCCRP00020016592.1"/>
    </source>
</evidence>
<dbReference type="SUPFAM" id="SSF49899">
    <property type="entry name" value="Concanavalin A-like lectins/glucanases"/>
    <property type="match status" value="1"/>
</dbReference>
<dbReference type="InterPro" id="IPR027370">
    <property type="entry name" value="Znf-RING_euk"/>
</dbReference>
<dbReference type="InterPro" id="IPR001870">
    <property type="entry name" value="B30.2/SPRY"/>
</dbReference>
<dbReference type="GO" id="GO:0005737">
    <property type="term" value="C:cytoplasm"/>
    <property type="evidence" value="ECO:0007669"/>
    <property type="project" value="UniProtKB-ARBA"/>
</dbReference>
<dbReference type="Gene3D" id="3.30.160.60">
    <property type="entry name" value="Classic Zinc Finger"/>
    <property type="match status" value="1"/>
</dbReference>
<dbReference type="PRINTS" id="PR01407">
    <property type="entry name" value="BUTYPHLNCDUF"/>
</dbReference>
<dbReference type="PANTHER" id="PTHR25465">
    <property type="entry name" value="B-BOX DOMAIN CONTAINING"/>
    <property type="match status" value="1"/>
</dbReference>
<evidence type="ECO:0008006" key="14">
    <source>
        <dbReference type="Google" id="ProtNLM"/>
    </source>
</evidence>
<dbReference type="SMART" id="SM00449">
    <property type="entry name" value="SPRY"/>
    <property type="match status" value="1"/>
</dbReference>
<keyword evidence="4" id="KW-0862">Zinc</keyword>
<dbReference type="InterPro" id="IPR001841">
    <property type="entry name" value="Znf_RING"/>
</dbReference>
<feature type="domain" description="B30.2/SPRY" evidence="11">
    <location>
        <begin position="451"/>
        <end position="646"/>
    </location>
</feature>
<feature type="region of interest" description="Disordered" evidence="8">
    <location>
        <begin position="134"/>
        <end position="164"/>
    </location>
</feature>
<feature type="coiled-coil region" evidence="7">
    <location>
        <begin position="360"/>
        <end position="398"/>
    </location>
</feature>
<dbReference type="PROSITE" id="PS00518">
    <property type="entry name" value="ZF_RING_1"/>
    <property type="match status" value="1"/>
</dbReference>
<dbReference type="SUPFAM" id="SSF57850">
    <property type="entry name" value="RING/U-box"/>
    <property type="match status" value="1"/>
</dbReference>
<reference evidence="12" key="1">
    <citation type="submission" date="2025-08" db="UniProtKB">
        <authorList>
            <consortium name="Ensembl"/>
        </authorList>
    </citation>
    <scope>IDENTIFICATION</scope>
</reference>
<evidence type="ECO:0000256" key="3">
    <source>
        <dbReference type="ARBA" id="ARBA00022771"/>
    </source>
</evidence>
<evidence type="ECO:0000256" key="7">
    <source>
        <dbReference type="SAM" id="Coils"/>
    </source>
</evidence>
<dbReference type="InterPro" id="IPR000315">
    <property type="entry name" value="Znf_B-box"/>
</dbReference>
<dbReference type="AlphaFoldDB" id="A0A8C2CUL0"/>
<keyword evidence="1" id="KW-0399">Innate immunity</keyword>
<name>A0A8C2CUL0_CYPCA</name>
<dbReference type="InterPro" id="IPR013320">
    <property type="entry name" value="ConA-like_dom_sf"/>
</dbReference>
<dbReference type="Pfam" id="PF00643">
    <property type="entry name" value="zf-B_box"/>
    <property type="match status" value="1"/>
</dbReference>
<dbReference type="GO" id="GO:0008270">
    <property type="term" value="F:zinc ion binding"/>
    <property type="evidence" value="ECO:0007669"/>
    <property type="project" value="UniProtKB-KW"/>
</dbReference>
<feature type="domain" description="B box-type" evidence="10">
    <location>
        <begin position="254"/>
        <end position="294"/>
    </location>
</feature>
<dbReference type="Ensembl" id="ENSCCRT00020018230.1">
    <property type="protein sequence ID" value="ENSCCRP00020016592.1"/>
    <property type="gene ID" value="ENSCCRG00020007934.1"/>
</dbReference>
<evidence type="ECO:0000256" key="8">
    <source>
        <dbReference type="SAM" id="MobiDB-lite"/>
    </source>
</evidence>
<dbReference type="CDD" id="cd19769">
    <property type="entry name" value="Bbox2_TRIM16-like"/>
    <property type="match status" value="1"/>
</dbReference>
<accession>A0A8C2CUL0</accession>
<dbReference type="InterPro" id="IPR013083">
    <property type="entry name" value="Znf_RING/FYVE/PHD"/>
</dbReference>
<dbReference type="InterPro" id="IPR006574">
    <property type="entry name" value="PRY"/>
</dbReference>
<proteinExistence type="predicted"/>
<dbReference type="GO" id="GO:0045087">
    <property type="term" value="P:innate immune response"/>
    <property type="evidence" value="ECO:0007669"/>
    <property type="project" value="UniProtKB-KW"/>
</dbReference>
<evidence type="ECO:0000256" key="5">
    <source>
        <dbReference type="ARBA" id="ARBA00022859"/>
    </source>
</evidence>
<dbReference type="Gene3D" id="4.10.830.40">
    <property type="match status" value="1"/>
</dbReference>
<keyword evidence="2" id="KW-0479">Metal-binding</keyword>
<dbReference type="InterPro" id="IPR003879">
    <property type="entry name" value="Butyrophylin_SPRY"/>
</dbReference>
<dbReference type="InterPro" id="IPR003877">
    <property type="entry name" value="SPRY_dom"/>
</dbReference>
<dbReference type="PROSITE" id="PS50119">
    <property type="entry name" value="ZF_BBOX"/>
    <property type="match status" value="1"/>
</dbReference>
<dbReference type="Pfam" id="PF00622">
    <property type="entry name" value="SPRY"/>
    <property type="match status" value="1"/>
</dbReference>
<dbReference type="SMART" id="SM00184">
    <property type="entry name" value="RING"/>
    <property type="match status" value="1"/>
</dbReference>
<dbReference type="InterPro" id="IPR017907">
    <property type="entry name" value="Znf_RING_CS"/>
</dbReference>
<dbReference type="SMART" id="SM00336">
    <property type="entry name" value="BBOX"/>
    <property type="match status" value="2"/>
</dbReference>
<keyword evidence="7" id="KW-0175">Coiled coil</keyword>
<evidence type="ECO:0000256" key="6">
    <source>
        <dbReference type="PROSITE-ProRule" id="PRU00024"/>
    </source>
</evidence>
<dbReference type="SMART" id="SM00589">
    <property type="entry name" value="PRY"/>
    <property type="match status" value="1"/>
</dbReference>
<dbReference type="Gene3D" id="2.60.120.920">
    <property type="match status" value="1"/>
</dbReference>
<dbReference type="Gene3D" id="3.30.40.10">
    <property type="entry name" value="Zinc/RING finger domain, C3HC4 (zinc finger)"/>
    <property type="match status" value="1"/>
</dbReference>
<keyword evidence="3 6" id="KW-0863">Zinc-finger</keyword>
<sequence length="664" mass="76434">MWRRLSRGEQIHVCQRLVSCYSVSQIMATSSGPLNEELQCSICLDVFTDPVTIPCGHNFCRTCLNKFWTSTQTCFCPLCKETFSKRPDLMINTNSGVIMGGKVRMIKRALVREVDPGIQPLLRETNQPTLLRTGSLLRGTNNHPVPLPRTRSLRGRNQPPLPRMQSLPRAQVNVLLRGPRNHSGTPEYNAESFAQHFKEKLNLGSEVFCDFCVERKQKAVKSCLTCQSSYCETHLEPHLKRLKKHKLINAVENLEDYICQKHERPLDLFCRDDQMSVCLSCTEGDHRTHNTVPIEKENREKLIKKKTDVQQMIQNKMKKIQEIQHSVELQKTNMEKEKSANVELFTNLIRSIERCQSELLKMMEEQQKVAEKQAKDLIKELQQEITDLKKRNTELEQISHTDDHLHLLQMFSSLCSHPHTKNWTEISTDSNMDVLPMKRVLIQLKKTLDRSLNEKLSQSGLKCVQKFAVDVALDPDTVNPYLILSDDGKQVSHGDIEQDVPENPKRFDVFSCVLAKQGFSSGRFYYEVQVKGKTRWDLGVARESINRKGEITLTPEDGYWTLILRNENQYKACDNPLLSLSLKVKPEQVGVFVDYEECLVSFYDVESSFHIYSFTGQTFTDKLYPYFSPGRNDKGKNSNPLTILPVNKYIALKYALNCPEYTVF</sequence>
<dbReference type="PROSITE" id="PS50089">
    <property type="entry name" value="ZF_RING_2"/>
    <property type="match status" value="1"/>
</dbReference>
<dbReference type="PANTHER" id="PTHR25465:SF32">
    <property type="entry name" value="BLOODTHIRSTY-RELATED GENE FAMILY, MEMBER 16 ISOFORM X1-RELATED"/>
    <property type="match status" value="1"/>
</dbReference>
<dbReference type="InterPro" id="IPR051051">
    <property type="entry name" value="E3_ubiq-ligase_TRIM/RNF"/>
</dbReference>
<evidence type="ECO:0000259" key="10">
    <source>
        <dbReference type="PROSITE" id="PS50119"/>
    </source>
</evidence>
<dbReference type="CDD" id="cd13733">
    <property type="entry name" value="SPRY_PRY_C-I_1"/>
    <property type="match status" value="1"/>
</dbReference>
<evidence type="ECO:0000256" key="1">
    <source>
        <dbReference type="ARBA" id="ARBA00022588"/>
    </source>
</evidence>
<evidence type="ECO:0000259" key="11">
    <source>
        <dbReference type="PROSITE" id="PS50188"/>
    </source>
</evidence>
<dbReference type="InterPro" id="IPR058030">
    <property type="entry name" value="TRIM8/14/16/25/29/45/65_CC"/>
</dbReference>
<dbReference type="FunFam" id="2.60.120.920:FF:000004">
    <property type="entry name" value="Butyrophilin subfamily 1 member A1"/>
    <property type="match status" value="1"/>
</dbReference>
<dbReference type="Pfam" id="PF13765">
    <property type="entry name" value="PRY"/>
    <property type="match status" value="1"/>
</dbReference>
<evidence type="ECO:0000259" key="9">
    <source>
        <dbReference type="PROSITE" id="PS50089"/>
    </source>
</evidence>
<evidence type="ECO:0000313" key="13">
    <source>
        <dbReference type="Proteomes" id="UP000694701"/>
    </source>
</evidence>
<organism evidence="12 13">
    <name type="scientific">Cyprinus carpio</name>
    <name type="common">Common carp</name>
    <dbReference type="NCBI Taxonomy" id="7962"/>
    <lineage>
        <taxon>Eukaryota</taxon>
        <taxon>Metazoa</taxon>
        <taxon>Chordata</taxon>
        <taxon>Craniata</taxon>
        <taxon>Vertebrata</taxon>
        <taxon>Euteleostomi</taxon>
        <taxon>Actinopterygii</taxon>
        <taxon>Neopterygii</taxon>
        <taxon>Teleostei</taxon>
        <taxon>Ostariophysi</taxon>
        <taxon>Cypriniformes</taxon>
        <taxon>Cyprinidae</taxon>
        <taxon>Cyprininae</taxon>
        <taxon>Cyprinus</taxon>
    </lineage>
</organism>